<sequence length="462" mass="51841">MTKSKSYLAISLVLILIAGLLSGCFGGSSSAGTDEESGGNSDAVQLKFTYWGGPLEKDSIEALLKAFNESHPNIQVKGQQVQGSYIEKMTTMASSKTLPDIGYFPEGSLRPWLESGAIKDLKPLFDSGEIGNKLKYSIFQYEENGPIAGSSVANEVTNIYYNKDLFDEAGVEYPPTKAEDAWTWDEFVEVAKKLTVDRNGKHPDEDGFDSKNIKTYGVNNFTYHYETILFSNDGGVVSEDGKDIILDEPETIEALQKMQDLMYVHHVMPTPANLSTIPNVDTALLTKRVAMNIDGHWALQELGKAKKEKNLKLGIGVLPKMKKAVTTSYGTPIVVFNNDNTKENWDETKEFLKFIMNPKNSLPLINGGLWMPNEESWYTDPELIKEWTDTEIHPEEFKEAVIDWAITNVRQNPNYYWGDRSEASQIITPGLDQIWTNKKSAEEVVNDVIMPKLKQKFGDKYQ</sequence>
<organism evidence="1 2">
    <name type="scientific">Neobacillus driksii</name>
    <dbReference type="NCBI Taxonomy" id="3035913"/>
    <lineage>
        <taxon>Bacteria</taxon>
        <taxon>Bacillati</taxon>
        <taxon>Bacillota</taxon>
        <taxon>Bacilli</taxon>
        <taxon>Bacillales</taxon>
        <taxon>Bacillaceae</taxon>
        <taxon>Neobacillus</taxon>
    </lineage>
</organism>
<name>A0ABV4YWJ8_9BACI</name>
<comment type="caution">
    <text evidence="1">The sequence shown here is derived from an EMBL/GenBank/DDBJ whole genome shotgun (WGS) entry which is preliminary data.</text>
</comment>
<proteinExistence type="predicted"/>
<dbReference type="PROSITE" id="PS51257">
    <property type="entry name" value="PROKAR_LIPOPROTEIN"/>
    <property type="match status" value="1"/>
</dbReference>
<dbReference type="PANTHER" id="PTHR43649">
    <property type="entry name" value="ARABINOSE-BINDING PROTEIN-RELATED"/>
    <property type="match status" value="1"/>
</dbReference>
<dbReference type="Pfam" id="PF13416">
    <property type="entry name" value="SBP_bac_8"/>
    <property type="match status" value="1"/>
</dbReference>
<accession>A0ABV4YWJ8</accession>
<dbReference type="RefSeq" id="WP_306076465.1">
    <property type="nucleotide sequence ID" value="NZ_JAROBZ020000001.1"/>
</dbReference>
<evidence type="ECO:0000313" key="2">
    <source>
        <dbReference type="Proteomes" id="UP001241748"/>
    </source>
</evidence>
<dbReference type="PANTHER" id="PTHR43649:SF12">
    <property type="entry name" value="DIACETYLCHITOBIOSE BINDING PROTEIN DASA"/>
    <property type="match status" value="1"/>
</dbReference>
<reference evidence="1 2" key="1">
    <citation type="submission" date="2024-05" db="EMBL/GenBank/DDBJ databases">
        <authorList>
            <person name="Venkateswaran K."/>
        </authorList>
    </citation>
    <scope>NUCLEOTIDE SEQUENCE [LARGE SCALE GENOMIC DNA]</scope>
    <source>
        <strain evidence="1 2">179-C4-2-HS</strain>
    </source>
</reference>
<gene>
    <name evidence="1" type="ORF">P5G62_019080</name>
</gene>
<dbReference type="InterPro" id="IPR006059">
    <property type="entry name" value="SBP"/>
</dbReference>
<dbReference type="CDD" id="cd13585">
    <property type="entry name" value="PBP2_TMBP_like"/>
    <property type="match status" value="1"/>
</dbReference>
<dbReference type="Proteomes" id="UP001241748">
    <property type="component" value="Unassembled WGS sequence"/>
</dbReference>
<dbReference type="Gene3D" id="3.40.190.10">
    <property type="entry name" value="Periplasmic binding protein-like II"/>
    <property type="match status" value="1"/>
</dbReference>
<dbReference type="EMBL" id="JAROBZ020000001">
    <property type="protein sequence ID" value="MFB3169234.1"/>
    <property type="molecule type" value="Genomic_DNA"/>
</dbReference>
<evidence type="ECO:0000313" key="1">
    <source>
        <dbReference type="EMBL" id="MFB3169234.1"/>
    </source>
</evidence>
<keyword evidence="2" id="KW-1185">Reference proteome</keyword>
<dbReference type="InterPro" id="IPR050490">
    <property type="entry name" value="Bact_solute-bd_prot1"/>
</dbReference>
<protein>
    <submittedName>
        <fullName evidence="1">Sugar ABC transporter substrate-binding protein</fullName>
    </submittedName>
</protein>
<dbReference type="SUPFAM" id="SSF53850">
    <property type="entry name" value="Periplasmic binding protein-like II"/>
    <property type="match status" value="1"/>
</dbReference>